<comment type="cofactor">
    <cofactor evidence="7">
        <name>[4Fe-4S] cluster</name>
        <dbReference type="ChEBI" id="CHEBI:49883"/>
    </cofactor>
    <text evidence="7">Binds 1 [4Fe-4S] cluster.</text>
</comment>
<dbReference type="GO" id="GO:0005886">
    <property type="term" value="C:plasma membrane"/>
    <property type="evidence" value="ECO:0007669"/>
    <property type="project" value="UniProtKB-SubCell"/>
</dbReference>
<evidence type="ECO:0000256" key="3">
    <source>
        <dbReference type="ARBA" id="ARBA00022485"/>
    </source>
</evidence>
<dbReference type="GO" id="GO:0005506">
    <property type="term" value="F:iron ion binding"/>
    <property type="evidence" value="ECO:0007669"/>
    <property type="project" value="UniProtKB-UniRule"/>
</dbReference>
<protein>
    <recommendedName>
        <fullName evidence="7">NADH-quinone oxidoreductase subunit B</fullName>
        <ecNumber evidence="7">7.1.1.-</ecNumber>
    </recommendedName>
    <alternativeName>
        <fullName evidence="7">NADH dehydrogenase I subunit B</fullName>
    </alternativeName>
    <alternativeName>
        <fullName evidence="7">NDH-1 subunit B</fullName>
    </alternativeName>
</protein>
<dbReference type="EC" id="7.1.1.-" evidence="7"/>
<evidence type="ECO:0000256" key="5">
    <source>
        <dbReference type="ARBA" id="ARBA00022967"/>
    </source>
</evidence>
<keyword evidence="5 7" id="KW-1278">Translocase</keyword>
<dbReference type="EMBL" id="LFDV01000002">
    <property type="protein sequence ID" value="KTB48649.1"/>
    <property type="molecule type" value="Genomic_DNA"/>
</dbReference>
<dbReference type="RefSeq" id="WP_058439596.1">
    <property type="nucleotide sequence ID" value="NZ_KQ758903.1"/>
</dbReference>
<keyword evidence="6 7" id="KW-0520">NAD</keyword>
<dbReference type="Proteomes" id="UP000053947">
    <property type="component" value="Unassembled WGS sequence"/>
</dbReference>
<dbReference type="PATRIC" id="fig|1217799.6.peg.1543"/>
<dbReference type="AlphaFoldDB" id="A0A0W0GJA1"/>
<evidence type="ECO:0000256" key="4">
    <source>
        <dbReference type="ARBA" id="ARBA00022719"/>
    </source>
</evidence>
<gene>
    <name evidence="7" type="primary">nuoB</name>
    <name evidence="10" type="ORF">DEALK_14950</name>
</gene>
<keyword evidence="2 7" id="KW-0813">Transport</keyword>
<dbReference type="Pfam" id="PF01058">
    <property type="entry name" value="Oxidored_q6"/>
    <property type="match status" value="1"/>
</dbReference>
<sequence length="204" mass="22566">MAIENLRPSAYSDIELDAREGAIVESFFTEHQTAIPDPADWIGAPPLPGNILLTTVDKVINWSRHYSLWPVTFGLACCAIEMMCTAASRFDIARFGMEVFRASPRQADLMIIAGTLTWKMAPWLKRIYEQMPEPKWVLAMGACGTSGGIFKGSYSVVPGFNRVVPIDVYVPGCPPRPEALLQAIMEIHNKIEKMSPTRKAPGVL</sequence>
<feature type="binding site" evidence="7">
    <location>
        <position position="173"/>
    </location>
    <ligand>
        <name>[4Fe-4S] cluster</name>
        <dbReference type="ChEBI" id="CHEBI:49883"/>
    </ligand>
</feature>
<feature type="binding site" evidence="7">
    <location>
        <position position="143"/>
    </location>
    <ligand>
        <name>[4Fe-4S] cluster</name>
        <dbReference type="ChEBI" id="CHEBI:49883"/>
    </ligand>
</feature>
<dbReference type="OrthoDB" id="9786737at2"/>
<feature type="binding site" evidence="7">
    <location>
        <position position="78"/>
    </location>
    <ligand>
        <name>[4Fe-4S] cluster</name>
        <dbReference type="ChEBI" id="CHEBI:49883"/>
    </ligand>
</feature>
<keyword evidence="7 8" id="KW-0408">Iron</keyword>
<dbReference type="GO" id="GO:0045271">
    <property type="term" value="C:respiratory chain complex I"/>
    <property type="evidence" value="ECO:0007669"/>
    <property type="project" value="TreeGrafter"/>
</dbReference>
<comment type="subcellular location">
    <subcellularLocation>
        <location evidence="7">Cell membrane</location>
        <topology evidence="7">Peripheral membrane protein</topology>
        <orientation evidence="7">Cytoplasmic side</orientation>
    </subcellularLocation>
</comment>
<keyword evidence="3 7" id="KW-0004">4Fe-4S</keyword>
<evidence type="ECO:0000256" key="8">
    <source>
        <dbReference type="RuleBase" id="RU004464"/>
    </source>
</evidence>
<dbReference type="SUPFAM" id="SSF56770">
    <property type="entry name" value="HydA/Nqo6-like"/>
    <property type="match status" value="1"/>
</dbReference>
<keyword evidence="7 8" id="KW-0411">Iron-sulfur</keyword>
<feature type="domain" description="NADH:ubiquinone oxidoreductase-like 20kDa subunit" evidence="9">
    <location>
        <begin position="77"/>
        <end position="186"/>
    </location>
</feature>
<organism evidence="10 11">
    <name type="scientific">Dehalogenimonas alkenigignens</name>
    <dbReference type="NCBI Taxonomy" id="1217799"/>
    <lineage>
        <taxon>Bacteria</taxon>
        <taxon>Bacillati</taxon>
        <taxon>Chloroflexota</taxon>
        <taxon>Dehalococcoidia</taxon>
        <taxon>Dehalococcoidales</taxon>
        <taxon>Dehalococcoidaceae</taxon>
        <taxon>Dehalogenimonas</taxon>
    </lineage>
</organism>
<dbReference type="NCBIfam" id="NF005012">
    <property type="entry name" value="PRK06411.1"/>
    <property type="match status" value="1"/>
</dbReference>
<proteinExistence type="inferred from homology"/>
<name>A0A0W0GJA1_9CHLR</name>
<keyword evidence="10" id="KW-0560">Oxidoreductase</keyword>
<keyword evidence="7" id="KW-0472">Membrane</keyword>
<dbReference type="GO" id="GO:0009060">
    <property type="term" value="P:aerobic respiration"/>
    <property type="evidence" value="ECO:0007669"/>
    <property type="project" value="TreeGrafter"/>
</dbReference>
<keyword evidence="7" id="KW-0830">Ubiquinone</keyword>
<dbReference type="Gene3D" id="3.40.50.12280">
    <property type="match status" value="1"/>
</dbReference>
<evidence type="ECO:0000256" key="7">
    <source>
        <dbReference type="HAMAP-Rule" id="MF_01356"/>
    </source>
</evidence>
<dbReference type="PANTHER" id="PTHR11995">
    <property type="entry name" value="NADH DEHYDROGENASE"/>
    <property type="match status" value="1"/>
</dbReference>
<dbReference type="InterPro" id="IPR006137">
    <property type="entry name" value="NADH_UbQ_OxRdtase-like_20kDa"/>
</dbReference>
<dbReference type="NCBIfam" id="TIGR01957">
    <property type="entry name" value="nuoB_fam"/>
    <property type="match status" value="1"/>
</dbReference>
<evidence type="ECO:0000256" key="2">
    <source>
        <dbReference type="ARBA" id="ARBA00022448"/>
    </source>
</evidence>
<evidence type="ECO:0000259" key="9">
    <source>
        <dbReference type="Pfam" id="PF01058"/>
    </source>
</evidence>
<comment type="subunit">
    <text evidence="7">NDH-1 is composed of 14 different subunits. Subunits NuoB, C, D, E, F, and G constitute the peripheral sector of the complex.</text>
</comment>
<comment type="catalytic activity">
    <reaction evidence="7">
        <text>a quinone + NADH + 5 H(+)(in) = a quinol + NAD(+) + 4 H(+)(out)</text>
        <dbReference type="Rhea" id="RHEA:57888"/>
        <dbReference type="ChEBI" id="CHEBI:15378"/>
        <dbReference type="ChEBI" id="CHEBI:24646"/>
        <dbReference type="ChEBI" id="CHEBI:57540"/>
        <dbReference type="ChEBI" id="CHEBI:57945"/>
        <dbReference type="ChEBI" id="CHEBI:132124"/>
    </reaction>
</comment>
<dbReference type="STRING" id="1217799.DEALK_14950"/>
<dbReference type="GO" id="GO:0048038">
    <property type="term" value="F:quinone binding"/>
    <property type="evidence" value="ECO:0007669"/>
    <property type="project" value="UniProtKB-KW"/>
</dbReference>
<evidence type="ECO:0000256" key="6">
    <source>
        <dbReference type="ARBA" id="ARBA00023027"/>
    </source>
</evidence>
<keyword evidence="7" id="KW-1003">Cell membrane</keyword>
<comment type="similarity">
    <text evidence="1 7 8">Belongs to the complex I 20 kDa subunit family.</text>
</comment>
<dbReference type="FunFam" id="3.40.50.12280:FF:000002">
    <property type="entry name" value="NADH-quinone oxidoreductase subunit B"/>
    <property type="match status" value="1"/>
</dbReference>
<evidence type="ECO:0000256" key="1">
    <source>
        <dbReference type="ARBA" id="ARBA00009173"/>
    </source>
</evidence>
<comment type="function">
    <text evidence="7">NDH-1 shuttles electrons from NADH, via FMN and iron-sulfur (Fe-S) centers, to quinones in the respiratory chain. The immediate electron acceptor for the enzyme in this species is believed to be ubiquinone. Couples the redox reaction to proton translocation (for every two electrons transferred, four hydrogen ions are translocated across the cytoplasmic membrane), and thus conserves the redox energy in a proton gradient.</text>
</comment>
<keyword evidence="7 8" id="KW-0479">Metal-binding</keyword>
<dbReference type="GO" id="GO:0051539">
    <property type="term" value="F:4 iron, 4 sulfur cluster binding"/>
    <property type="evidence" value="ECO:0007669"/>
    <property type="project" value="UniProtKB-KW"/>
</dbReference>
<feature type="binding site" evidence="7">
    <location>
        <position position="77"/>
    </location>
    <ligand>
        <name>[4Fe-4S] cluster</name>
        <dbReference type="ChEBI" id="CHEBI:49883"/>
    </ligand>
</feature>
<evidence type="ECO:0000313" key="11">
    <source>
        <dbReference type="Proteomes" id="UP000053947"/>
    </source>
</evidence>
<keyword evidence="4 7" id="KW-0874">Quinone</keyword>
<dbReference type="InterPro" id="IPR006138">
    <property type="entry name" value="NADH_UQ_OxRdtase_20Kd_su"/>
</dbReference>
<comment type="caution">
    <text evidence="10">The sequence shown here is derived from an EMBL/GenBank/DDBJ whole genome shotgun (WGS) entry which is preliminary data.</text>
</comment>
<dbReference type="GO" id="GO:0008137">
    <property type="term" value="F:NADH dehydrogenase (ubiquinone) activity"/>
    <property type="evidence" value="ECO:0007669"/>
    <property type="project" value="InterPro"/>
</dbReference>
<evidence type="ECO:0000313" key="10">
    <source>
        <dbReference type="EMBL" id="KTB48649.1"/>
    </source>
</evidence>
<keyword evidence="11" id="KW-1185">Reference proteome</keyword>
<dbReference type="PANTHER" id="PTHR11995:SF14">
    <property type="entry name" value="NADH DEHYDROGENASE [UBIQUINONE] IRON-SULFUR PROTEIN 7, MITOCHONDRIAL"/>
    <property type="match status" value="1"/>
</dbReference>
<reference evidence="10 11" key="1">
    <citation type="submission" date="2015-06" db="EMBL/GenBank/DDBJ databases">
        <title>Genome sequence of the organohalide-respiring Dehalogenimonas alkenigignens type strain (IP3-3T).</title>
        <authorList>
            <person name="Key T.A."/>
            <person name="Richmond D.P."/>
            <person name="Bowman K.S."/>
            <person name="Cho Y.-J."/>
            <person name="Chun J."/>
            <person name="da Costa M.S."/>
            <person name="Rainey F.A."/>
            <person name="Moe W.M."/>
        </authorList>
    </citation>
    <scope>NUCLEOTIDE SEQUENCE [LARGE SCALE GENOMIC DNA]</scope>
    <source>
        <strain evidence="10 11">IP3-3</strain>
    </source>
</reference>
<dbReference type="GO" id="GO:0015990">
    <property type="term" value="P:electron transport coupled proton transport"/>
    <property type="evidence" value="ECO:0007669"/>
    <property type="project" value="TreeGrafter"/>
</dbReference>
<accession>A0A0W0GJA1</accession>
<dbReference type="HAMAP" id="MF_01356">
    <property type="entry name" value="NDH1_NuoB"/>
    <property type="match status" value="1"/>
</dbReference>
<dbReference type="GO" id="GO:0050136">
    <property type="term" value="F:NADH dehydrogenase (quinone) (non-electrogenic) activity"/>
    <property type="evidence" value="ECO:0007669"/>
    <property type="project" value="UniProtKB-UniRule"/>
</dbReference>